<reference evidence="13 14" key="1">
    <citation type="journal article" date="2009" name="Genome Biol.">
        <title>Community-wide analysis of microbial genome sequence signatures.</title>
        <authorList>
            <person name="Dick G.J."/>
            <person name="Andersson A.F."/>
            <person name="Baker B.J."/>
            <person name="Simmons S.L."/>
            <person name="Thomas B.C."/>
            <person name="Yelton A.P."/>
            <person name="Banfield J.F."/>
        </authorList>
    </citation>
    <scope>NUCLEOTIDE SEQUENCE [LARGE SCALE GENOMIC DNA]</scope>
    <source>
        <strain evidence="13">ARMAN-2</strain>
    </source>
</reference>
<comment type="catalytic activity">
    <reaction evidence="11">
        <text>2,3-bis-O-(geranylgeranyl)-sn-glycerol 1-phosphate + CTP + H(+) = CDP-2,3-bis-O-(geranylgeranyl)-sn-glycerol + diphosphate</text>
        <dbReference type="Rhea" id="RHEA:25690"/>
        <dbReference type="ChEBI" id="CHEBI:15378"/>
        <dbReference type="ChEBI" id="CHEBI:33019"/>
        <dbReference type="ChEBI" id="CHEBI:37563"/>
        <dbReference type="ChEBI" id="CHEBI:58837"/>
        <dbReference type="ChEBI" id="CHEBI:58838"/>
        <dbReference type="EC" id="2.7.7.67"/>
    </reaction>
</comment>
<dbReference type="AlphaFoldDB" id="C7DHF8"/>
<dbReference type="NCBIfam" id="NF003114">
    <property type="entry name" value="PRK04032.1"/>
    <property type="match status" value="1"/>
</dbReference>
<evidence type="ECO:0000256" key="12">
    <source>
        <dbReference type="SAM" id="MobiDB-lite"/>
    </source>
</evidence>
<organism evidence="13 14">
    <name type="scientific">Candidatus Micrarchaeum acidiphilum ARMAN-2</name>
    <dbReference type="NCBI Taxonomy" id="425595"/>
    <lineage>
        <taxon>Archaea</taxon>
        <taxon>Candidatus Micrarchaeota</taxon>
        <taxon>Candidatus Micrarchaeia</taxon>
        <taxon>Candidatus Micrarchaeales</taxon>
        <taxon>Candidatus Micrarchaeaceae</taxon>
        <taxon>Candidatus Micrarchaeum</taxon>
    </lineage>
</organism>
<evidence type="ECO:0000313" key="14">
    <source>
        <dbReference type="Proteomes" id="UP000332487"/>
    </source>
</evidence>
<evidence type="ECO:0000256" key="5">
    <source>
        <dbReference type="ARBA" id="ARBA00022842"/>
    </source>
</evidence>
<evidence type="ECO:0000256" key="2">
    <source>
        <dbReference type="ARBA" id="ARBA00022516"/>
    </source>
</evidence>
<dbReference type="Pfam" id="PF01864">
    <property type="entry name" value="CarS-like"/>
    <property type="match status" value="1"/>
</dbReference>
<keyword evidence="10 11" id="KW-1208">Phospholipid metabolism</keyword>
<evidence type="ECO:0000256" key="7">
    <source>
        <dbReference type="ARBA" id="ARBA00023098"/>
    </source>
</evidence>
<keyword evidence="1 11" id="KW-1003">Cell membrane</keyword>
<name>C7DHF8_MICA2</name>
<dbReference type="HAMAP" id="MF_01117">
    <property type="entry name" value="CDP_archaeol_synth"/>
    <property type="match status" value="1"/>
</dbReference>
<dbReference type="UniPathway" id="UPA00940"/>
<dbReference type="GO" id="GO:0043338">
    <property type="term" value="F:CDP-2,3-bis-(O-geranylgeranyl)-sn-glycerol synthase activity"/>
    <property type="evidence" value="ECO:0007669"/>
    <property type="project" value="UniProtKB-EC"/>
</dbReference>
<feature type="transmembrane region" description="Helical" evidence="11">
    <location>
        <begin position="121"/>
        <end position="144"/>
    </location>
</feature>
<keyword evidence="6 11" id="KW-1133">Transmembrane helix</keyword>
<dbReference type="Proteomes" id="UP000332487">
    <property type="component" value="Unassembled WGS sequence"/>
</dbReference>
<comment type="pathway">
    <text evidence="11">Membrane lipid metabolism; glycerophospholipid metabolism.</text>
</comment>
<dbReference type="PANTHER" id="PTHR39650">
    <property type="entry name" value="CDP-ARCHAEOL SYNTHASE"/>
    <property type="match status" value="1"/>
</dbReference>
<keyword evidence="5 11" id="KW-0460">Magnesium</keyword>
<dbReference type="InterPro" id="IPR002726">
    <property type="entry name" value="CarS_archaea"/>
</dbReference>
<accession>C7DHF8</accession>
<keyword evidence="3 11" id="KW-0808">Transferase</keyword>
<feature type="region of interest" description="Disordered" evidence="12">
    <location>
        <begin position="1"/>
        <end position="29"/>
    </location>
</feature>
<reference evidence="13 14" key="2">
    <citation type="journal article" date="2010" name="Proc. Natl. Acad. Sci. U.S.A.">
        <title>Enigmatic, ultrasmall, uncultivated Archaea.</title>
        <authorList>
            <person name="Baker B.J."/>
            <person name="Comolli L.R."/>
            <person name="Dick G.J."/>
            <person name="Hauser L.J."/>
            <person name="Hyatt D."/>
            <person name="Dill B.D."/>
            <person name="Land M.L."/>
            <person name="Verberkmoes N.C."/>
            <person name="Hettich R.L."/>
            <person name="Banfield J.F."/>
        </authorList>
    </citation>
    <scope>NUCLEOTIDE SEQUENCE [LARGE SCALE GENOMIC DNA]</scope>
    <source>
        <strain evidence="13">ARMAN-2</strain>
    </source>
</reference>
<dbReference type="GO" id="GO:0005886">
    <property type="term" value="C:plasma membrane"/>
    <property type="evidence" value="ECO:0007669"/>
    <property type="project" value="UniProtKB-SubCell"/>
</dbReference>
<dbReference type="PANTHER" id="PTHR39650:SF1">
    <property type="entry name" value="CDP-ARCHAEOL SYNTHASE"/>
    <property type="match status" value="1"/>
</dbReference>
<keyword evidence="14" id="KW-1185">Reference proteome</keyword>
<keyword evidence="8 11" id="KW-0472">Membrane</keyword>
<comment type="similarity">
    <text evidence="11">Belongs to the CDP-archaeol synthase family.</text>
</comment>
<dbReference type="GO" id="GO:0046474">
    <property type="term" value="P:glycerophospholipid biosynthetic process"/>
    <property type="evidence" value="ECO:0007669"/>
    <property type="project" value="UniProtKB-UniRule"/>
</dbReference>
<keyword evidence="9 11" id="KW-0594">Phospholipid biosynthesis</keyword>
<proteinExistence type="inferred from homology"/>
<sequence length="212" mass="22685">MWQCQVPSAKTGHWTSSGHTLRNTVSSSPAAGQGGWQKAGLDSGVLLLGWLFGTIIYPIIYIFPAYAANGAPVIFGGGRPLDMGRKLRGKRVFGDHKTIRGTVSGAVCGVLAGAIEAPFFPYMLAIAVALTAGAIFGDLFGSFMKRRMGHNPGAQVPVLDQYGFFIFAMLAAFPLGHLPDLYGIVFIIILTGALHVLTNMGAHRLRLKEVPW</sequence>
<keyword evidence="4 11" id="KW-0812">Transmembrane</keyword>
<evidence type="ECO:0000256" key="11">
    <source>
        <dbReference type="HAMAP-Rule" id="MF_01117"/>
    </source>
</evidence>
<keyword evidence="2 11" id="KW-0444">Lipid biosynthesis</keyword>
<feature type="transmembrane region" description="Helical" evidence="11">
    <location>
        <begin position="156"/>
        <end position="175"/>
    </location>
</feature>
<evidence type="ECO:0000256" key="3">
    <source>
        <dbReference type="ARBA" id="ARBA00022679"/>
    </source>
</evidence>
<comment type="function">
    <text evidence="11">Catalyzes the formation of CDP-2,3-bis-(O-geranylgeranyl)-sn-glycerol (CDP-archaeol) from 2,3-bis-(O-geranylgeranyl)-sn-glycerol 1-phosphate (DGGGP) and CTP. This reaction is the third ether-bond-formation step in the biosynthesis of archaeal membrane lipids.</text>
</comment>
<evidence type="ECO:0000256" key="10">
    <source>
        <dbReference type="ARBA" id="ARBA00023264"/>
    </source>
</evidence>
<evidence type="ECO:0000256" key="1">
    <source>
        <dbReference type="ARBA" id="ARBA00022475"/>
    </source>
</evidence>
<feature type="transmembrane region" description="Helical" evidence="11">
    <location>
        <begin position="55"/>
        <end position="77"/>
    </location>
</feature>
<comment type="subcellular location">
    <subcellularLocation>
        <location evidence="11">Cell membrane</location>
        <topology evidence="11">Multi-pass membrane protein</topology>
    </subcellularLocation>
</comment>
<dbReference type="InterPro" id="IPR032690">
    <property type="entry name" value="CarS"/>
</dbReference>
<evidence type="ECO:0000313" key="13">
    <source>
        <dbReference type="EMBL" id="EET90060.1"/>
    </source>
</evidence>
<evidence type="ECO:0000256" key="6">
    <source>
        <dbReference type="ARBA" id="ARBA00022989"/>
    </source>
</evidence>
<gene>
    <name evidence="11" type="primary">carS</name>
    <name evidence="13" type="ORF">UNLARM2_0502</name>
</gene>
<feature type="transmembrane region" description="Helical" evidence="11">
    <location>
        <begin position="181"/>
        <end position="198"/>
    </location>
</feature>
<keyword evidence="7 11" id="KW-0443">Lipid metabolism</keyword>
<protein>
    <recommendedName>
        <fullName evidence="11">CDP-archaeol synthase</fullName>
        <ecNumber evidence="11">2.7.7.67</ecNumber>
    </recommendedName>
    <alternativeName>
        <fullName evidence="11">CDP-2,3-bis-(O-geranylgeranyl)-sn-glycerol synthase</fullName>
    </alternativeName>
</protein>
<evidence type="ECO:0000256" key="8">
    <source>
        <dbReference type="ARBA" id="ARBA00023136"/>
    </source>
</evidence>
<dbReference type="EC" id="2.7.7.67" evidence="11"/>
<evidence type="ECO:0000256" key="9">
    <source>
        <dbReference type="ARBA" id="ARBA00023209"/>
    </source>
</evidence>
<comment type="cofactor">
    <cofactor evidence="11">
        <name>Mg(2+)</name>
        <dbReference type="ChEBI" id="CHEBI:18420"/>
    </cofactor>
</comment>
<dbReference type="EMBL" id="GG697240">
    <property type="protein sequence ID" value="EET90060.1"/>
    <property type="molecule type" value="Genomic_DNA"/>
</dbReference>
<evidence type="ECO:0000256" key="4">
    <source>
        <dbReference type="ARBA" id="ARBA00022692"/>
    </source>
</evidence>